<dbReference type="PANTHER" id="PTHR34039:SF1">
    <property type="entry name" value="UPF0102 PROTEIN YRAN"/>
    <property type="match status" value="1"/>
</dbReference>
<comment type="similarity">
    <text evidence="1 2">Belongs to the UPF0102 family.</text>
</comment>
<evidence type="ECO:0000256" key="2">
    <source>
        <dbReference type="HAMAP-Rule" id="MF_00048"/>
    </source>
</evidence>
<dbReference type="STRING" id="469383.Cwoe_3675"/>
<dbReference type="RefSeq" id="WP_012935143.1">
    <property type="nucleotide sequence ID" value="NC_013739.1"/>
</dbReference>
<dbReference type="InterPro" id="IPR011856">
    <property type="entry name" value="tRNA_endonuc-like_dom_sf"/>
</dbReference>
<dbReference type="KEGG" id="cwo:Cwoe_3675"/>
<protein>
    <recommendedName>
        <fullName evidence="2">UPF0102 protein Cwoe_3675</fullName>
    </recommendedName>
</protein>
<dbReference type="GO" id="GO:0003676">
    <property type="term" value="F:nucleic acid binding"/>
    <property type="evidence" value="ECO:0007669"/>
    <property type="project" value="InterPro"/>
</dbReference>
<dbReference type="SUPFAM" id="SSF52980">
    <property type="entry name" value="Restriction endonuclease-like"/>
    <property type="match status" value="1"/>
</dbReference>
<dbReference type="PANTHER" id="PTHR34039">
    <property type="entry name" value="UPF0102 PROTEIN YRAN"/>
    <property type="match status" value="1"/>
</dbReference>
<dbReference type="Pfam" id="PF02021">
    <property type="entry name" value="UPF0102"/>
    <property type="match status" value="1"/>
</dbReference>
<dbReference type="OrthoDB" id="9794876at2"/>
<evidence type="ECO:0000313" key="4">
    <source>
        <dbReference type="Proteomes" id="UP000008229"/>
    </source>
</evidence>
<dbReference type="HAMAP" id="MF_00048">
    <property type="entry name" value="UPF0102"/>
    <property type="match status" value="1"/>
</dbReference>
<name>D3F1C9_CONWI</name>
<reference evidence="4" key="2">
    <citation type="submission" date="2010-01" db="EMBL/GenBank/DDBJ databases">
        <title>The complete genome of Conexibacter woesei DSM 14684.</title>
        <authorList>
            <consortium name="US DOE Joint Genome Institute (JGI-PGF)"/>
            <person name="Lucas S."/>
            <person name="Copeland A."/>
            <person name="Lapidus A."/>
            <person name="Glavina del Rio T."/>
            <person name="Dalin E."/>
            <person name="Tice H."/>
            <person name="Bruce D."/>
            <person name="Goodwin L."/>
            <person name="Pitluck S."/>
            <person name="Kyrpides N."/>
            <person name="Mavromatis K."/>
            <person name="Ivanova N."/>
            <person name="Mikhailova N."/>
            <person name="Chertkov O."/>
            <person name="Brettin T."/>
            <person name="Detter J.C."/>
            <person name="Han C."/>
            <person name="Larimer F."/>
            <person name="Land M."/>
            <person name="Hauser L."/>
            <person name="Markowitz V."/>
            <person name="Cheng J.-F."/>
            <person name="Hugenholtz P."/>
            <person name="Woyke T."/>
            <person name="Wu D."/>
            <person name="Pukall R."/>
            <person name="Steenblock K."/>
            <person name="Schneider S."/>
            <person name="Klenk H.-P."/>
            <person name="Eisen J.A."/>
        </authorList>
    </citation>
    <scope>NUCLEOTIDE SEQUENCE [LARGE SCALE GENOMIC DNA]</scope>
    <source>
        <strain evidence="4">DSM 14684 / CIP 108061 / JCM 11494 / NBRC 100937 / ID131577</strain>
    </source>
</reference>
<dbReference type="EMBL" id="CP001854">
    <property type="protein sequence ID" value="ADB52092.1"/>
    <property type="molecule type" value="Genomic_DNA"/>
</dbReference>
<dbReference type="AlphaFoldDB" id="D3F1C9"/>
<proteinExistence type="inferred from homology"/>
<dbReference type="Gene3D" id="3.40.1350.10">
    <property type="match status" value="1"/>
</dbReference>
<dbReference type="NCBIfam" id="NF009154">
    <property type="entry name" value="PRK12497.3-3"/>
    <property type="match status" value="1"/>
</dbReference>
<evidence type="ECO:0000256" key="1">
    <source>
        <dbReference type="ARBA" id="ARBA00006738"/>
    </source>
</evidence>
<dbReference type="HOGENOM" id="CLU_115353_2_3_11"/>
<dbReference type="Proteomes" id="UP000008229">
    <property type="component" value="Chromosome"/>
</dbReference>
<organism evidence="3 4">
    <name type="scientific">Conexibacter woesei (strain DSM 14684 / CCUG 47730 / CIP 108061 / JCM 11494 / NBRC 100937 / ID131577)</name>
    <dbReference type="NCBI Taxonomy" id="469383"/>
    <lineage>
        <taxon>Bacteria</taxon>
        <taxon>Bacillati</taxon>
        <taxon>Actinomycetota</taxon>
        <taxon>Thermoleophilia</taxon>
        <taxon>Solirubrobacterales</taxon>
        <taxon>Conexibacteraceae</taxon>
        <taxon>Conexibacter</taxon>
    </lineage>
</organism>
<reference evidence="3 4" key="1">
    <citation type="journal article" date="2010" name="Stand. Genomic Sci.">
        <title>Complete genome sequence of Conexibacter woesei type strain (ID131577).</title>
        <authorList>
            <person name="Pukall R."/>
            <person name="Lapidus A."/>
            <person name="Glavina Del Rio T."/>
            <person name="Copeland A."/>
            <person name="Tice H."/>
            <person name="Cheng J.-F."/>
            <person name="Lucas S."/>
            <person name="Chen F."/>
            <person name="Nolan M."/>
            <person name="Bruce D."/>
            <person name="Goodwin L."/>
            <person name="Pitluck S."/>
            <person name="Mavromatis K."/>
            <person name="Ivanova N."/>
            <person name="Ovchinnikova G."/>
            <person name="Pati A."/>
            <person name="Chen A."/>
            <person name="Palaniappan K."/>
            <person name="Land M."/>
            <person name="Hauser L."/>
            <person name="Chang Y.-J."/>
            <person name="Jeffries C.D."/>
            <person name="Chain P."/>
            <person name="Meincke L."/>
            <person name="Sims D."/>
            <person name="Brettin T."/>
            <person name="Detter J.C."/>
            <person name="Rohde M."/>
            <person name="Goeker M."/>
            <person name="Bristow J."/>
            <person name="Eisen J.A."/>
            <person name="Markowitz V."/>
            <person name="Kyrpides N.C."/>
            <person name="Klenk H.-P."/>
            <person name="Hugenholtz P."/>
        </authorList>
    </citation>
    <scope>NUCLEOTIDE SEQUENCE [LARGE SCALE GENOMIC DNA]</scope>
    <source>
        <strain evidence="4">DSM 14684 / CIP 108061 / JCM 11494 / NBRC 100937 / ID131577</strain>
    </source>
</reference>
<dbReference type="InterPro" id="IPR011335">
    <property type="entry name" value="Restrct_endonuc-II-like"/>
</dbReference>
<accession>D3F1C9</accession>
<dbReference type="InterPro" id="IPR003509">
    <property type="entry name" value="UPF0102_YraN-like"/>
</dbReference>
<evidence type="ECO:0000313" key="3">
    <source>
        <dbReference type="EMBL" id="ADB52092.1"/>
    </source>
</evidence>
<gene>
    <name evidence="3" type="ordered locus">Cwoe_3675</name>
</gene>
<dbReference type="eggNOG" id="COG0792">
    <property type="taxonomic scope" value="Bacteria"/>
</dbReference>
<keyword evidence="4" id="KW-1185">Reference proteome</keyword>
<sequence length="122" mass="14078">MSSDPRHHLGRIGENLAVEHLERRGFVVLDRNYRTRWGELDVVACDDERIVFCEVKTRRLGSSAPLEGLREPQRRRLRRMAVSWLQAKPRRTYVPELRFDAVGVTIDATGQLVALEHLEGAF</sequence>